<dbReference type="AlphaFoldDB" id="A0AAE1K808"/>
<evidence type="ECO:0000313" key="3">
    <source>
        <dbReference type="Proteomes" id="UP001286313"/>
    </source>
</evidence>
<protein>
    <submittedName>
        <fullName evidence="2">Uncharacterized protein</fullName>
    </submittedName>
</protein>
<proteinExistence type="predicted"/>
<dbReference type="EMBL" id="JAWQEG010003670">
    <property type="protein sequence ID" value="KAK3865060.1"/>
    <property type="molecule type" value="Genomic_DNA"/>
</dbReference>
<feature type="compositionally biased region" description="Polar residues" evidence="1">
    <location>
        <begin position="1"/>
        <end position="17"/>
    </location>
</feature>
<name>A0AAE1K808_PETCI</name>
<reference evidence="2" key="1">
    <citation type="submission" date="2023-10" db="EMBL/GenBank/DDBJ databases">
        <title>Genome assemblies of two species of porcelain crab, Petrolisthes cinctipes and Petrolisthes manimaculis (Anomura: Porcellanidae).</title>
        <authorList>
            <person name="Angst P."/>
        </authorList>
    </citation>
    <scope>NUCLEOTIDE SEQUENCE</scope>
    <source>
        <strain evidence="2">PB745_01</strain>
        <tissue evidence="2">Gill</tissue>
    </source>
</reference>
<gene>
    <name evidence="2" type="ORF">Pcinc_029297</name>
</gene>
<keyword evidence="3" id="KW-1185">Reference proteome</keyword>
<comment type="caution">
    <text evidence="2">The sequence shown here is derived from an EMBL/GenBank/DDBJ whole genome shotgun (WGS) entry which is preliminary data.</text>
</comment>
<feature type="compositionally biased region" description="Low complexity" evidence="1">
    <location>
        <begin position="18"/>
        <end position="30"/>
    </location>
</feature>
<sequence>MAIRISESSTGDTLTSSAAAVAAGRPARLA</sequence>
<organism evidence="2 3">
    <name type="scientific">Petrolisthes cinctipes</name>
    <name type="common">Flat porcelain crab</name>
    <dbReference type="NCBI Taxonomy" id="88211"/>
    <lineage>
        <taxon>Eukaryota</taxon>
        <taxon>Metazoa</taxon>
        <taxon>Ecdysozoa</taxon>
        <taxon>Arthropoda</taxon>
        <taxon>Crustacea</taxon>
        <taxon>Multicrustacea</taxon>
        <taxon>Malacostraca</taxon>
        <taxon>Eumalacostraca</taxon>
        <taxon>Eucarida</taxon>
        <taxon>Decapoda</taxon>
        <taxon>Pleocyemata</taxon>
        <taxon>Anomura</taxon>
        <taxon>Galatheoidea</taxon>
        <taxon>Porcellanidae</taxon>
        <taxon>Petrolisthes</taxon>
    </lineage>
</organism>
<accession>A0AAE1K808</accession>
<evidence type="ECO:0000256" key="1">
    <source>
        <dbReference type="SAM" id="MobiDB-lite"/>
    </source>
</evidence>
<evidence type="ECO:0000313" key="2">
    <source>
        <dbReference type="EMBL" id="KAK3865060.1"/>
    </source>
</evidence>
<dbReference type="Proteomes" id="UP001286313">
    <property type="component" value="Unassembled WGS sequence"/>
</dbReference>
<feature type="non-terminal residue" evidence="2">
    <location>
        <position position="30"/>
    </location>
</feature>
<feature type="region of interest" description="Disordered" evidence="1">
    <location>
        <begin position="1"/>
        <end position="30"/>
    </location>
</feature>